<feature type="compositionally biased region" description="Polar residues" evidence="1">
    <location>
        <begin position="149"/>
        <end position="164"/>
    </location>
</feature>
<name>A0AAJ0C3B4_9PEZI</name>
<evidence type="ECO:0000313" key="2">
    <source>
        <dbReference type="EMBL" id="KAK1768737.1"/>
    </source>
</evidence>
<gene>
    <name evidence="2" type="ORF">QBC33DRAFT_358303</name>
</gene>
<organism evidence="2 3">
    <name type="scientific">Phialemonium atrogriseum</name>
    <dbReference type="NCBI Taxonomy" id="1093897"/>
    <lineage>
        <taxon>Eukaryota</taxon>
        <taxon>Fungi</taxon>
        <taxon>Dikarya</taxon>
        <taxon>Ascomycota</taxon>
        <taxon>Pezizomycotina</taxon>
        <taxon>Sordariomycetes</taxon>
        <taxon>Sordariomycetidae</taxon>
        <taxon>Cephalothecales</taxon>
        <taxon>Cephalothecaceae</taxon>
        <taxon>Phialemonium</taxon>
    </lineage>
</organism>
<keyword evidence="3" id="KW-1185">Reference proteome</keyword>
<reference evidence="2" key="1">
    <citation type="submission" date="2023-06" db="EMBL/GenBank/DDBJ databases">
        <title>Genome-scale phylogeny and comparative genomics of the fungal order Sordariales.</title>
        <authorList>
            <consortium name="Lawrence Berkeley National Laboratory"/>
            <person name="Hensen N."/>
            <person name="Bonometti L."/>
            <person name="Westerberg I."/>
            <person name="Brannstrom I.O."/>
            <person name="Guillou S."/>
            <person name="Cros-Aarteil S."/>
            <person name="Calhoun S."/>
            <person name="Haridas S."/>
            <person name="Kuo A."/>
            <person name="Mondo S."/>
            <person name="Pangilinan J."/>
            <person name="Riley R."/>
            <person name="Labutti K."/>
            <person name="Andreopoulos B."/>
            <person name="Lipzen A."/>
            <person name="Chen C."/>
            <person name="Yanf M."/>
            <person name="Daum C."/>
            <person name="Ng V."/>
            <person name="Clum A."/>
            <person name="Steindorff A."/>
            <person name="Ohm R."/>
            <person name="Martin F."/>
            <person name="Silar P."/>
            <person name="Natvig D."/>
            <person name="Lalanne C."/>
            <person name="Gautier V."/>
            <person name="Ament-Velasquez S.L."/>
            <person name="Kruys A."/>
            <person name="Hutchinson M.I."/>
            <person name="Powell A.J."/>
            <person name="Barry K."/>
            <person name="Miller A.N."/>
            <person name="Grigoriev I.V."/>
            <person name="Debuchy R."/>
            <person name="Gladieux P."/>
            <person name="Thoren M.H."/>
            <person name="Johannesson H."/>
        </authorList>
    </citation>
    <scope>NUCLEOTIDE SEQUENCE</scope>
    <source>
        <strain evidence="2">8032-3</strain>
    </source>
</reference>
<dbReference type="AlphaFoldDB" id="A0AAJ0C3B4"/>
<evidence type="ECO:0000256" key="1">
    <source>
        <dbReference type="SAM" id="MobiDB-lite"/>
    </source>
</evidence>
<feature type="region of interest" description="Disordered" evidence="1">
    <location>
        <begin position="59"/>
        <end position="173"/>
    </location>
</feature>
<comment type="caution">
    <text evidence="2">The sequence shown here is derived from an EMBL/GenBank/DDBJ whole genome shotgun (WGS) entry which is preliminary data.</text>
</comment>
<dbReference type="EMBL" id="MU839004">
    <property type="protein sequence ID" value="KAK1768737.1"/>
    <property type="molecule type" value="Genomic_DNA"/>
</dbReference>
<proteinExistence type="predicted"/>
<dbReference type="GeneID" id="85307081"/>
<feature type="compositionally biased region" description="Pro residues" evidence="1">
    <location>
        <begin position="100"/>
        <end position="109"/>
    </location>
</feature>
<accession>A0AAJ0C3B4</accession>
<dbReference type="RefSeq" id="XP_060284950.1">
    <property type="nucleotide sequence ID" value="XM_060423894.1"/>
</dbReference>
<sequence length="262" mass="28617">MDNSCTVVGPYIRCFLARKGQTLQGLWPGDPGSLESYMDPQLEDDAAIIKRTFENMTALTPPSRMPVLPDHASGSYRSSPPGRVSPSGSSPSGKGSFPEPHLPLLPPAGPLSSEQELARRDRSLSTRSMSPERPSPGPPGLQGQSSPLTYRQRSPPQGSTSSRQAPMATPRTPLPAVSLVESWGRDFDSTNFLVRVEGSGESFHRLGEEFKRGTVQDRSGRDVPCYFTSHNKSSIYVLSLDPRTIQRTRDAAKVSLPKWVKK</sequence>
<evidence type="ECO:0000313" key="3">
    <source>
        <dbReference type="Proteomes" id="UP001244011"/>
    </source>
</evidence>
<protein>
    <submittedName>
        <fullName evidence="2">Uncharacterized protein</fullName>
    </submittedName>
</protein>
<dbReference type="Proteomes" id="UP001244011">
    <property type="component" value="Unassembled WGS sequence"/>
</dbReference>
<feature type="compositionally biased region" description="Low complexity" evidence="1">
    <location>
        <begin position="73"/>
        <end position="99"/>
    </location>
</feature>